<proteinExistence type="predicted"/>
<protein>
    <submittedName>
        <fullName evidence="1">Uncharacterized protein</fullName>
    </submittedName>
</protein>
<accession>A0ACB8B4F9</accession>
<evidence type="ECO:0000313" key="2">
    <source>
        <dbReference type="Proteomes" id="UP000790709"/>
    </source>
</evidence>
<sequence>MARTNLLKFETLRSLSIWPHGGFVYSCRLGVPPEAQARRVSRQWPLFSAGFLADPGRIIDWSSLSRHSKNQTRLGVDR</sequence>
<dbReference type="EMBL" id="MU266604">
    <property type="protein sequence ID" value="KAH7920101.1"/>
    <property type="molecule type" value="Genomic_DNA"/>
</dbReference>
<name>A0ACB8B4F9_9AGAM</name>
<organism evidence="1 2">
    <name type="scientific">Leucogyrophana mollusca</name>
    <dbReference type="NCBI Taxonomy" id="85980"/>
    <lineage>
        <taxon>Eukaryota</taxon>
        <taxon>Fungi</taxon>
        <taxon>Dikarya</taxon>
        <taxon>Basidiomycota</taxon>
        <taxon>Agaricomycotina</taxon>
        <taxon>Agaricomycetes</taxon>
        <taxon>Agaricomycetidae</taxon>
        <taxon>Boletales</taxon>
        <taxon>Boletales incertae sedis</taxon>
        <taxon>Leucogyrophana</taxon>
    </lineage>
</organism>
<dbReference type="Proteomes" id="UP000790709">
    <property type="component" value="Unassembled WGS sequence"/>
</dbReference>
<keyword evidence="2" id="KW-1185">Reference proteome</keyword>
<comment type="caution">
    <text evidence="1">The sequence shown here is derived from an EMBL/GenBank/DDBJ whole genome shotgun (WGS) entry which is preliminary data.</text>
</comment>
<reference evidence="1" key="1">
    <citation type="journal article" date="2021" name="New Phytol.">
        <title>Evolutionary innovations through gain and loss of genes in the ectomycorrhizal Boletales.</title>
        <authorList>
            <person name="Wu G."/>
            <person name="Miyauchi S."/>
            <person name="Morin E."/>
            <person name="Kuo A."/>
            <person name="Drula E."/>
            <person name="Varga T."/>
            <person name="Kohler A."/>
            <person name="Feng B."/>
            <person name="Cao Y."/>
            <person name="Lipzen A."/>
            <person name="Daum C."/>
            <person name="Hundley H."/>
            <person name="Pangilinan J."/>
            <person name="Johnson J."/>
            <person name="Barry K."/>
            <person name="LaButti K."/>
            <person name="Ng V."/>
            <person name="Ahrendt S."/>
            <person name="Min B."/>
            <person name="Choi I.G."/>
            <person name="Park H."/>
            <person name="Plett J.M."/>
            <person name="Magnuson J."/>
            <person name="Spatafora J.W."/>
            <person name="Nagy L.G."/>
            <person name="Henrissat B."/>
            <person name="Grigoriev I.V."/>
            <person name="Yang Z.L."/>
            <person name="Xu J."/>
            <person name="Martin F.M."/>
        </authorList>
    </citation>
    <scope>NUCLEOTIDE SEQUENCE</scope>
    <source>
        <strain evidence="1">KUC20120723A-06</strain>
    </source>
</reference>
<gene>
    <name evidence="1" type="ORF">BV22DRAFT_824607</name>
</gene>
<evidence type="ECO:0000313" key="1">
    <source>
        <dbReference type="EMBL" id="KAH7920101.1"/>
    </source>
</evidence>